<evidence type="ECO:0000313" key="3">
    <source>
        <dbReference type="Proteomes" id="UP001497444"/>
    </source>
</evidence>
<dbReference type="EMBL" id="OZ020112">
    <property type="protein sequence ID" value="CAK9265621.1"/>
    <property type="molecule type" value="Genomic_DNA"/>
</dbReference>
<protein>
    <submittedName>
        <fullName evidence="2">Uncharacterized protein</fullName>
    </submittedName>
</protein>
<feature type="region of interest" description="Disordered" evidence="1">
    <location>
        <begin position="124"/>
        <end position="168"/>
    </location>
</feature>
<gene>
    <name evidence="2" type="ORF">CSSPJE1EN1_LOCUS11099</name>
</gene>
<evidence type="ECO:0000313" key="2">
    <source>
        <dbReference type="EMBL" id="CAK9265621.1"/>
    </source>
</evidence>
<evidence type="ECO:0000256" key="1">
    <source>
        <dbReference type="SAM" id="MobiDB-lite"/>
    </source>
</evidence>
<feature type="region of interest" description="Disordered" evidence="1">
    <location>
        <begin position="43"/>
        <end position="97"/>
    </location>
</feature>
<proteinExistence type="predicted"/>
<sequence>MTEENQSDIGQVHAKSVNDPSTRILGFNLWDHFSRLQITRGLGSATRDTSGEGGSHLGGTDTPNEGDKDQGGDDGEDDDNRNSQGAKGKKIQQSNQRSVPCKGILGFNWWDYFSRLQITRGLGSATKDTSGEGGSHLGGTDTPNEGDKDQGGDGGEDDDDGGEDDDNRKGLQILKTTYMEQEQANPFQLIVEATGGAPGIASVKGSVTKPLASTSKLYQRVTEMAHEFISGTRFRANCADKGGPTPKSRYMFKLWPKVPTNKLPNGSDEEKHKGMLCTVSPNFKANWSMMRQDICKYGLKVKRHACELVLVAGKPKTWWGRGKQNLSCDCNKMLQTYRVTLYINHDMSNIETLAEFERPLWKDNPKNKLVGLGVHPSSPASDEAFL</sequence>
<keyword evidence="3" id="KW-1185">Reference proteome</keyword>
<accession>A0ABP0WHI7</accession>
<feature type="compositionally biased region" description="Acidic residues" evidence="1">
    <location>
        <begin position="154"/>
        <end position="165"/>
    </location>
</feature>
<reference evidence="2" key="1">
    <citation type="submission" date="2024-02" db="EMBL/GenBank/DDBJ databases">
        <authorList>
            <consortium name="ELIXIR-Norway"/>
            <consortium name="Elixir Norway"/>
        </authorList>
    </citation>
    <scope>NUCLEOTIDE SEQUENCE</scope>
</reference>
<name>A0ABP0WHI7_9BRYO</name>
<dbReference type="Proteomes" id="UP001497444">
    <property type="component" value="Chromosome 17"/>
</dbReference>
<organism evidence="2 3">
    <name type="scientific">Sphagnum jensenii</name>
    <dbReference type="NCBI Taxonomy" id="128206"/>
    <lineage>
        <taxon>Eukaryota</taxon>
        <taxon>Viridiplantae</taxon>
        <taxon>Streptophyta</taxon>
        <taxon>Embryophyta</taxon>
        <taxon>Bryophyta</taxon>
        <taxon>Sphagnophytina</taxon>
        <taxon>Sphagnopsida</taxon>
        <taxon>Sphagnales</taxon>
        <taxon>Sphagnaceae</taxon>
        <taxon>Sphagnum</taxon>
    </lineage>
</organism>